<evidence type="ECO:0000313" key="2">
    <source>
        <dbReference type="Proteomes" id="UP001335183"/>
    </source>
</evidence>
<dbReference type="EMBL" id="CP144918">
    <property type="protein sequence ID" value="WWA48065.1"/>
    <property type="molecule type" value="Genomic_DNA"/>
</dbReference>
<dbReference type="Pfam" id="PF05988">
    <property type="entry name" value="DUF899"/>
    <property type="match status" value="1"/>
</dbReference>
<reference evidence="1 2" key="1">
    <citation type="submission" date="2024-02" db="EMBL/GenBank/DDBJ databases">
        <title>The whole genome sequence of five bacterial samples isolated from Abu Dhabi Sabkha-shore region.</title>
        <authorList>
            <person name="Sudalaimuthuasari N."/>
            <person name="Sarfraz B."/>
            <person name="Tuyisabe J.D."/>
            <person name="Mugisha Ntwali L.D.M."/>
            <person name="Ali A.I.A.A."/>
            <person name="Almansoori S.Z.A."/>
            <person name="Alajami H.S.A."/>
            <person name="Almeqbaali A.A.S."/>
            <person name="Kundu B."/>
            <person name="Saeed E.E."/>
            <person name="Sukumarinath V."/>
            <person name="Mishra A.K."/>
            <person name="Hazzouri K.M."/>
            <person name="Almaskari R."/>
            <person name="Sharma A.K."/>
            <person name="Amiri K.M.A."/>
        </authorList>
    </citation>
    <scope>NUCLEOTIDE SEQUENCE [LARGE SCALE GENOMIC DNA]</scope>
    <source>
        <strain evidence="2">kcgeb_sd</strain>
    </source>
</reference>
<dbReference type="RefSeq" id="WP_338446951.1">
    <property type="nucleotide sequence ID" value="NZ_CP144918.1"/>
</dbReference>
<name>A0ABZ2D4V0_9SPHN</name>
<accession>A0ABZ2D4V0</accession>
<gene>
    <name evidence="1" type="ORF">V5F89_03930</name>
</gene>
<proteinExistence type="predicted"/>
<sequence length="196" mass="22272">MTFPDVVPRREWLAARGELRDKEKHLARQREALNDERQTLPMWKVEETPFFEGPDGPLRLRDLFAGRRQLIVYHFWFEPGAAPCDGCSLWTDDLGDLGGDFANLHRHDTSLAFVSRASQAEIASVKGQHGWNMPWFTVADETFNKVTGYEGWAQLSIFVHDGEHSHLANIVPMEDLTAIGNHWTLLERCPFGLAGS</sequence>
<protein>
    <submittedName>
        <fullName evidence="1">DUF899 family protein</fullName>
    </submittedName>
</protein>
<organism evidence="1 2">
    <name type="scientific">Pelagerythrobacter marensis</name>
    <dbReference type="NCBI Taxonomy" id="543877"/>
    <lineage>
        <taxon>Bacteria</taxon>
        <taxon>Pseudomonadati</taxon>
        <taxon>Pseudomonadota</taxon>
        <taxon>Alphaproteobacteria</taxon>
        <taxon>Sphingomonadales</taxon>
        <taxon>Erythrobacteraceae</taxon>
        <taxon>Pelagerythrobacter</taxon>
    </lineage>
</organism>
<evidence type="ECO:0000313" key="1">
    <source>
        <dbReference type="EMBL" id="WWA48065.1"/>
    </source>
</evidence>
<keyword evidence="2" id="KW-1185">Reference proteome</keyword>
<dbReference type="InterPro" id="IPR010296">
    <property type="entry name" value="DUF899_thioredox"/>
</dbReference>
<dbReference type="Proteomes" id="UP001335183">
    <property type="component" value="Chromosome"/>
</dbReference>